<accession>A0A1B6IH61</accession>
<gene>
    <name evidence="2" type="ORF">g.5264</name>
</gene>
<organism evidence="2">
    <name type="scientific">Homalodisca liturata</name>
    <dbReference type="NCBI Taxonomy" id="320908"/>
    <lineage>
        <taxon>Eukaryota</taxon>
        <taxon>Metazoa</taxon>
        <taxon>Ecdysozoa</taxon>
        <taxon>Arthropoda</taxon>
        <taxon>Hexapoda</taxon>
        <taxon>Insecta</taxon>
        <taxon>Pterygota</taxon>
        <taxon>Neoptera</taxon>
        <taxon>Paraneoptera</taxon>
        <taxon>Hemiptera</taxon>
        <taxon>Auchenorrhyncha</taxon>
        <taxon>Membracoidea</taxon>
        <taxon>Cicadellidae</taxon>
        <taxon>Cicadellinae</taxon>
        <taxon>Proconiini</taxon>
        <taxon>Homalodisca</taxon>
    </lineage>
</organism>
<name>A0A1B6IH61_9HEMI</name>
<dbReference type="AlphaFoldDB" id="A0A1B6IH61"/>
<reference evidence="2" key="1">
    <citation type="submission" date="2015-11" db="EMBL/GenBank/DDBJ databases">
        <title>De novo transcriptome assembly of four potential Pierce s Disease insect vectors from Arizona vineyards.</title>
        <authorList>
            <person name="Tassone E.E."/>
        </authorList>
    </citation>
    <scope>NUCLEOTIDE SEQUENCE</scope>
</reference>
<sequence>NVIVEMLRLGLERASENFEYTDPRREGSTSTEPFFVTYRRKGRALRDFSAFRYMLEIVENMGRVSRKQRNDLVLLYTTLTAPEVRLHKTWDASDREKLLAFRDRVTGLSITTPSIMARPMTIEMHFDSVFGNVSTNTRLLERSLLAAFNNRNRRSYGSNAAREVESLLSAATLLDLSFGDAATARRPTLKPFTIKKEHVALRHMLETSTIVSMMAEEFRVFVAGAPQSRCGEGGSKSDRANKRPSTATNRDYGSVRQPFRRPVFFAFKPISQAVTNKDVE</sequence>
<feature type="non-terminal residue" evidence="2">
    <location>
        <position position="1"/>
    </location>
</feature>
<proteinExistence type="predicted"/>
<dbReference type="EMBL" id="GECU01021451">
    <property type="protein sequence ID" value="JAS86255.1"/>
    <property type="molecule type" value="Transcribed_RNA"/>
</dbReference>
<protein>
    <submittedName>
        <fullName evidence="2">Uncharacterized protein</fullName>
    </submittedName>
</protein>
<evidence type="ECO:0000313" key="2">
    <source>
        <dbReference type="EMBL" id="JAS86255.1"/>
    </source>
</evidence>
<evidence type="ECO:0000256" key="1">
    <source>
        <dbReference type="SAM" id="MobiDB-lite"/>
    </source>
</evidence>
<feature type="region of interest" description="Disordered" evidence="1">
    <location>
        <begin position="228"/>
        <end position="253"/>
    </location>
</feature>